<feature type="chain" id="PRO_5040239941" description="G-protein coupled receptors family 2 profile 2 domain-containing protein" evidence="3">
    <location>
        <begin position="32"/>
        <end position="479"/>
    </location>
</feature>
<dbReference type="PANTHER" id="PTHR31787">
    <property type="entry name" value="G-PROTEIN-COUPLED RECEPTOR GPCR FAMILY PROTEIN"/>
    <property type="match status" value="1"/>
</dbReference>
<evidence type="ECO:0000256" key="2">
    <source>
        <dbReference type="SAM" id="Phobius"/>
    </source>
</evidence>
<dbReference type="InterPro" id="IPR050949">
    <property type="entry name" value="GPCR_Fz/Smo-like"/>
</dbReference>
<proteinExistence type="predicted"/>
<organism evidence="4 5">
    <name type="scientific">Dissophora globulifera</name>
    <dbReference type="NCBI Taxonomy" id="979702"/>
    <lineage>
        <taxon>Eukaryota</taxon>
        <taxon>Fungi</taxon>
        <taxon>Fungi incertae sedis</taxon>
        <taxon>Mucoromycota</taxon>
        <taxon>Mortierellomycotina</taxon>
        <taxon>Mortierellomycetes</taxon>
        <taxon>Mortierellales</taxon>
        <taxon>Mortierellaceae</taxon>
        <taxon>Dissophora</taxon>
    </lineage>
</organism>
<keyword evidence="5" id="KW-1185">Reference proteome</keyword>
<evidence type="ECO:0008006" key="6">
    <source>
        <dbReference type="Google" id="ProtNLM"/>
    </source>
</evidence>
<gene>
    <name evidence="4" type="ORF">BGZ99_002683</name>
</gene>
<accession>A0A9P6UHR6</accession>
<evidence type="ECO:0000313" key="5">
    <source>
        <dbReference type="Proteomes" id="UP000738325"/>
    </source>
</evidence>
<evidence type="ECO:0000256" key="1">
    <source>
        <dbReference type="SAM" id="MobiDB-lite"/>
    </source>
</evidence>
<sequence>MAQTPQKAATMTRLLCVALFVLLQSFIPTGASEPTTAATTFPVPSATSSLILPQPTSSTGNTAGNSTIAASCPPPLIPNVFNLTGGSCLGSCCVPCPVSLAFYEPSSLSDSYTRTSAVRAASSVSAAIIFICYLILPSRRKHPHLIILVISAVTIPWTGVGTAWLFKKEGLLCKSPYEIASISNSWLCGMQGTLMLYMALALTCLCFLLIVNLYVLTIYRSFFIQRYMTKLIILSLFFPLSLVIPAVSRKQIESPGIGSVCFVTSDAYFVYPLLISICLGVVLYSVTIFCMIRLQIRANSGSSVTDSTSSDPDDSQQQRDKPMSNKQRRLQTSHDISLLIQQQWRPAFFTTCLSVLSMTYGFYRLFQVTKLENIGPTTTWFINWIECLEQQAVISMQFGQLSSMPTAEQLKAAGDAAQKVCAAVAAPYVPLFSWSILADIMPAFPGIVLLIVFGSKMELWSDIWRMFLGHKGETGFTMG</sequence>
<dbReference type="Gene3D" id="1.20.1070.10">
    <property type="entry name" value="Rhodopsin 7-helix transmembrane proteins"/>
    <property type="match status" value="1"/>
</dbReference>
<feature type="transmembrane region" description="Helical" evidence="2">
    <location>
        <begin position="231"/>
        <end position="248"/>
    </location>
</feature>
<feature type="transmembrane region" description="Helical" evidence="2">
    <location>
        <begin position="194"/>
        <end position="219"/>
    </location>
</feature>
<feature type="compositionally biased region" description="Low complexity" evidence="1">
    <location>
        <begin position="301"/>
        <end position="310"/>
    </location>
</feature>
<keyword evidence="3" id="KW-0732">Signal</keyword>
<keyword evidence="2" id="KW-1133">Transmembrane helix</keyword>
<evidence type="ECO:0000313" key="4">
    <source>
        <dbReference type="EMBL" id="KAG0303440.1"/>
    </source>
</evidence>
<dbReference type="EMBL" id="JAAAIP010001835">
    <property type="protein sequence ID" value="KAG0303440.1"/>
    <property type="molecule type" value="Genomic_DNA"/>
</dbReference>
<feature type="signal peptide" evidence="3">
    <location>
        <begin position="1"/>
        <end position="31"/>
    </location>
</feature>
<feature type="region of interest" description="Disordered" evidence="1">
    <location>
        <begin position="301"/>
        <end position="329"/>
    </location>
</feature>
<feature type="transmembrane region" description="Helical" evidence="2">
    <location>
        <begin position="145"/>
        <end position="166"/>
    </location>
</feature>
<dbReference type="AlphaFoldDB" id="A0A9P6UHR6"/>
<dbReference type="PANTHER" id="PTHR31787:SF14">
    <property type="entry name" value="FRIZZLED AND SMOOTHENED-LIKE PROTEIN N-RELATED"/>
    <property type="match status" value="1"/>
</dbReference>
<dbReference type="OrthoDB" id="26203at2759"/>
<keyword evidence="2" id="KW-0812">Transmembrane</keyword>
<feature type="transmembrane region" description="Helical" evidence="2">
    <location>
        <begin position="432"/>
        <end position="453"/>
    </location>
</feature>
<name>A0A9P6UHR6_9FUNG</name>
<protein>
    <recommendedName>
        <fullName evidence="6">G-protein coupled receptors family 2 profile 2 domain-containing protein</fullName>
    </recommendedName>
</protein>
<keyword evidence="2" id="KW-0472">Membrane</keyword>
<evidence type="ECO:0000256" key="3">
    <source>
        <dbReference type="SAM" id="SignalP"/>
    </source>
</evidence>
<feature type="transmembrane region" description="Helical" evidence="2">
    <location>
        <begin position="268"/>
        <end position="292"/>
    </location>
</feature>
<feature type="transmembrane region" description="Helical" evidence="2">
    <location>
        <begin position="117"/>
        <end position="136"/>
    </location>
</feature>
<reference evidence="4" key="1">
    <citation type="journal article" date="2020" name="Fungal Divers.">
        <title>Resolving the Mortierellaceae phylogeny through synthesis of multi-gene phylogenetics and phylogenomics.</title>
        <authorList>
            <person name="Vandepol N."/>
            <person name="Liber J."/>
            <person name="Desiro A."/>
            <person name="Na H."/>
            <person name="Kennedy M."/>
            <person name="Barry K."/>
            <person name="Grigoriev I.V."/>
            <person name="Miller A.N."/>
            <person name="O'Donnell K."/>
            <person name="Stajich J.E."/>
            <person name="Bonito G."/>
        </authorList>
    </citation>
    <scope>NUCLEOTIDE SEQUENCE</scope>
    <source>
        <strain evidence="4">REB-010B</strain>
    </source>
</reference>
<comment type="caution">
    <text evidence="4">The sequence shown here is derived from an EMBL/GenBank/DDBJ whole genome shotgun (WGS) entry which is preliminary data.</text>
</comment>
<dbReference type="Proteomes" id="UP000738325">
    <property type="component" value="Unassembled WGS sequence"/>
</dbReference>